<dbReference type="GeneID" id="100575477"/>
<name>A0A8R2B227_ACYPI</name>
<dbReference type="AlphaFoldDB" id="A0A8R2B227"/>
<dbReference type="PANTHER" id="PTHR10773">
    <property type="entry name" value="DNA-DIRECTED RNA POLYMERASES I, II, AND III SUBUNIT RPABC2"/>
    <property type="match status" value="1"/>
</dbReference>
<accession>A0A8R2B227</accession>
<dbReference type="RefSeq" id="XP_008178597.1">
    <property type="nucleotide sequence ID" value="XM_008180375.3"/>
</dbReference>
<dbReference type="PANTHER" id="PTHR10773:SF19">
    <property type="match status" value="1"/>
</dbReference>
<reference evidence="2" key="2">
    <citation type="submission" date="2022-06" db="UniProtKB">
        <authorList>
            <consortium name="EnsemblMetazoa"/>
        </authorList>
    </citation>
    <scope>IDENTIFICATION</scope>
</reference>
<reference evidence="3" key="1">
    <citation type="submission" date="2010-06" db="EMBL/GenBank/DDBJ databases">
        <authorList>
            <person name="Jiang H."/>
            <person name="Abraham K."/>
            <person name="Ali S."/>
            <person name="Alsbrooks S.L."/>
            <person name="Anim B.N."/>
            <person name="Anosike U.S."/>
            <person name="Attaway T."/>
            <person name="Bandaranaike D.P."/>
            <person name="Battles P.K."/>
            <person name="Bell S.N."/>
            <person name="Bell A.V."/>
            <person name="Beltran B."/>
            <person name="Bickham C."/>
            <person name="Bustamante Y."/>
            <person name="Caleb T."/>
            <person name="Canada A."/>
            <person name="Cardenas V."/>
            <person name="Carter K."/>
            <person name="Chacko J."/>
            <person name="Chandrabose M.N."/>
            <person name="Chavez D."/>
            <person name="Chavez A."/>
            <person name="Chen L."/>
            <person name="Chu H.-S."/>
            <person name="Claassen K.J."/>
            <person name="Cockrell R."/>
            <person name="Collins M."/>
            <person name="Cooper J.A."/>
            <person name="Cree A."/>
            <person name="Curry S.M."/>
            <person name="Da Y."/>
            <person name="Dao M.D."/>
            <person name="Das B."/>
            <person name="Davila M.-L."/>
            <person name="Davy-Carroll L."/>
            <person name="Denson S."/>
            <person name="Dinh H."/>
            <person name="Ebong V.E."/>
            <person name="Edwards J.R."/>
            <person name="Egan A."/>
            <person name="El-Daye J."/>
            <person name="Escobedo L."/>
            <person name="Fernandez S."/>
            <person name="Fernando P.R."/>
            <person name="Flagg N."/>
            <person name="Forbes L.D."/>
            <person name="Fowler R.G."/>
            <person name="Fu Q."/>
            <person name="Gabisi R.A."/>
            <person name="Ganer J."/>
            <person name="Garbino Pronczuk A."/>
            <person name="Garcia R.M."/>
            <person name="Garner T."/>
            <person name="Garrett T.E."/>
            <person name="Gonzalez D.A."/>
            <person name="Hamid H."/>
            <person name="Hawkins E.S."/>
            <person name="Hirani K."/>
            <person name="Hogues M.E."/>
            <person name="Hollins B."/>
            <person name="Hsiao C.-H."/>
            <person name="Jabil R."/>
            <person name="James M.L."/>
            <person name="Jhangiani S.N."/>
            <person name="Johnson B."/>
            <person name="Johnson Q."/>
            <person name="Joshi V."/>
            <person name="Kalu J.B."/>
            <person name="Kam C."/>
            <person name="Kashfia A."/>
            <person name="Keebler J."/>
            <person name="Kisamo H."/>
            <person name="Kovar C.L."/>
            <person name="Lago L.A."/>
            <person name="Lai C.-Y."/>
            <person name="Laidlaw J."/>
            <person name="Lara F."/>
            <person name="Le T.-K."/>
            <person name="Lee S.L."/>
            <person name="Legall F.H."/>
            <person name="Lemon S.J."/>
            <person name="Lewis L.R."/>
            <person name="Li B."/>
            <person name="Liu Y."/>
            <person name="Liu Y.-S."/>
            <person name="Lopez J."/>
            <person name="Lozado R.J."/>
            <person name="Lu J."/>
            <person name="Madu R.C."/>
            <person name="Maheshwari M."/>
            <person name="Maheshwari R."/>
            <person name="Malloy K."/>
            <person name="Martinez E."/>
            <person name="Mathew T."/>
            <person name="Mercado I.C."/>
            <person name="Mercado C."/>
            <person name="Meyer B."/>
            <person name="Montgomery K."/>
            <person name="Morgan M.B."/>
            <person name="Munidasa M."/>
            <person name="Nazareth L.V."/>
            <person name="Nelson J."/>
            <person name="Ng B.M."/>
            <person name="Nguyen N.B."/>
            <person name="Nguyen P.Q."/>
            <person name="Nguyen T."/>
            <person name="Obregon M."/>
            <person name="Okwuonu G.O."/>
            <person name="Onwere C.G."/>
            <person name="Orozco G."/>
            <person name="Parra A."/>
            <person name="Patel S."/>
            <person name="Patil S."/>
            <person name="Perez A."/>
            <person name="Perez Y."/>
            <person name="Pham C."/>
            <person name="Primus E.L."/>
            <person name="Pu L.-L."/>
            <person name="Puazo M."/>
            <person name="Qin X."/>
            <person name="Quiroz J.B."/>
            <person name="Reese J."/>
            <person name="Richards S."/>
            <person name="Rives C.M."/>
            <person name="Robberts R."/>
            <person name="Ruiz S.J."/>
            <person name="Ruiz M.J."/>
            <person name="Santibanez J."/>
            <person name="Schneider B.W."/>
            <person name="Sisson I."/>
            <person name="Smith M."/>
            <person name="Sodergren E."/>
            <person name="Song X.-Z."/>
            <person name="Song B.B."/>
            <person name="Summersgill H."/>
            <person name="Thelus R."/>
            <person name="Thornton R.D."/>
            <person name="Trejos Z.Y."/>
            <person name="Usmani K."/>
            <person name="Vattathil S."/>
            <person name="Villasana D."/>
            <person name="Walker D.L."/>
            <person name="Wang S."/>
            <person name="Wang K."/>
            <person name="White C.S."/>
            <person name="Williams A.C."/>
            <person name="Williamson J."/>
            <person name="Wilson K."/>
            <person name="Woghiren I.O."/>
            <person name="Woodworth J.R."/>
            <person name="Worley K.C."/>
            <person name="Wright R.A."/>
            <person name="Wu W."/>
            <person name="Young L."/>
            <person name="Zhang L."/>
            <person name="Zhang J."/>
            <person name="Zhu Y."/>
            <person name="Muzny D.M."/>
            <person name="Weinstock G."/>
            <person name="Gibbs R.A."/>
        </authorList>
    </citation>
    <scope>NUCLEOTIDE SEQUENCE [LARGE SCALE GENOMIC DNA]</scope>
    <source>
        <strain evidence="3">LSR1</strain>
    </source>
</reference>
<proteinExistence type="predicted"/>
<dbReference type="Proteomes" id="UP000007819">
    <property type="component" value="Chromosome A1"/>
</dbReference>
<evidence type="ECO:0000259" key="1">
    <source>
        <dbReference type="Pfam" id="PF25273"/>
    </source>
</evidence>
<dbReference type="OrthoDB" id="6617150at2759"/>
<sequence length="752" mass="87778">MSATNRAKKLLDLAKSGTLIKETKYINTNTNKCDANVKLYINQAKCQMIQKWINNIMIPSVSHEELCNGSEYNIVDVHGAVPVKDFETEVKEINYPIKESPEILPDYEKGNMFIDVNSLPIEILYEPELNSTAFIENYNVKSAETEVNQLDSTIFEYNDPGQFDTNDLTTINQLSEQLDAVELFRKDGNPRIRKKYNVGLKDRQMRMLEVLKLKHKVLPPCIETCRKKCTTKISEKRRFEINLQFWKLTWKERRDIIFNLCERLNVKRKVSIGIKNKTFSYKYHLTNENSVNIEVCKTFFLTTFGYKKNNDRVVFDILHKTPIGDLCPPSNRHSLKTKYTNSNYNSIAHDLVNSNIEEFNPSISHYRREHAPNTRYLPSDINASLMHSSFIEKNPDCNISYEFYRQKLKEKHISFATLGNEECEVCESFKLHEHNDESLTLDCDICKIKIEHSTRYTNARALYQQHAAAAALTDDIVYYSADLQKVIMLPRADTFKKVIFVRRLVAYHESFVPLGPKSKHNTLACIWHEAISGRNKEDLISTFYVFFKELRDIPHIVLWLDNCSSQNKNWALLSFLVFIINSNEIKSKVIELYFFEPGHTFMSADNFHHQVEKALKKQKKTYDFQDFANAVKNAKKEVIVKCMEHDDFFLWTDNKSPKKTNKKANRVMLKNIITIRVVRGQYDLLYKTNLNDENYGRLDFLKSKFINKQILMPPAKVAPCGISESKRNDILNTLKQVLPEDRKVFWKNLPVF</sequence>
<feature type="domain" description="DUF7869" evidence="1">
    <location>
        <begin position="554"/>
        <end position="638"/>
    </location>
</feature>
<dbReference type="InterPro" id="IPR057191">
    <property type="entry name" value="DUF7869"/>
</dbReference>
<keyword evidence="3" id="KW-1185">Reference proteome</keyword>
<dbReference type="Pfam" id="PF25273">
    <property type="entry name" value="DUF7869"/>
    <property type="match status" value="1"/>
</dbReference>
<evidence type="ECO:0000313" key="2">
    <source>
        <dbReference type="EnsemblMetazoa" id="XP_008178597.1"/>
    </source>
</evidence>
<dbReference type="EnsemblMetazoa" id="XM_008180375.3">
    <property type="protein sequence ID" value="XP_008178597.1"/>
    <property type="gene ID" value="LOC100575477"/>
</dbReference>
<evidence type="ECO:0000313" key="3">
    <source>
        <dbReference type="Proteomes" id="UP000007819"/>
    </source>
</evidence>
<organism evidence="2 3">
    <name type="scientific">Acyrthosiphon pisum</name>
    <name type="common">Pea aphid</name>
    <dbReference type="NCBI Taxonomy" id="7029"/>
    <lineage>
        <taxon>Eukaryota</taxon>
        <taxon>Metazoa</taxon>
        <taxon>Ecdysozoa</taxon>
        <taxon>Arthropoda</taxon>
        <taxon>Hexapoda</taxon>
        <taxon>Insecta</taxon>
        <taxon>Pterygota</taxon>
        <taxon>Neoptera</taxon>
        <taxon>Paraneoptera</taxon>
        <taxon>Hemiptera</taxon>
        <taxon>Sternorrhyncha</taxon>
        <taxon>Aphidomorpha</taxon>
        <taxon>Aphidoidea</taxon>
        <taxon>Aphididae</taxon>
        <taxon>Macrosiphini</taxon>
        <taxon>Acyrthosiphon</taxon>
    </lineage>
</organism>
<protein>
    <recommendedName>
        <fullName evidence="1">DUF7869 domain-containing protein</fullName>
    </recommendedName>
</protein>
<dbReference type="KEGG" id="api:100575477"/>